<dbReference type="RefSeq" id="WP_241446539.1">
    <property type="nucleotide sequence ID" value="NZ_JAKZHW010000001.1"/>
</dbReference>
<evidence type="ECO:0000259" key="9">
    <source>
        <dbReference type="Pfam" id="PF05649"/>
    </source>
</evidence>
<keyword evidence="4" id="KW-0378">Hydrolase</keyword>
<dbReference type="PRINTS" id="PR00786">
    <property type="entry name" value="NEPRILYSIN"/>
</dbReference>
<dbReference type="SUPFAM" id="SSF55486">
    <property type="entry name" value="Metalloproteases ('zincins'), catalytic domain"/>
    <property type="match status" value="1"/>
</dbReference>
<dbReference type="PANTHER" id="PTHR11733:SF211">
    <property type="entry name" value="OLIGOPEPTIDASE LIPOPROTEIN M13 FAMILY"/>
    <property type="match status" value="1"/>
</dbReference>
<feature type="signal peptide" evidence="7">
    <location>
        <begin position="1"/>
        <end position="23"/>
    </location>
</feature>
<dbReference type="Gene3D" id="3.40.390.10">
    <property type="entry name" value="Collagenase (Catalytic Domain)"/>
    <property type="match status" value="1"/>
</dbReference>
<dbReference type="InterPro" id="IPR024079">
    <property type="entry name" value="MetalloPept_cat_dom_sf"/>
</dbReference>
<dbReference type="InterPro" id="IPR018497">
    <property type="entry name" value="Peptidase_M13_C"/>
</dbReference>
<keyword evidence="6" id="KW-0482">Metalloprotease</keyword>
<evidence type="ECO:0000313" key="10">
    <source>
        <dbReference type="EMBL" id="MCH8615702.1"/>
    </source>
</evidence>
<dbReference type="Pfam" id="PF01431">
    <property type="entry name" value="Peptidase_M13"/>
    <property type="match status" value="1"/>
</dbReference>
<dbReference type="PANTHER" id="PTHR11733">
    <property type="entry name" value="ZINC METALLOPROTEASE FAMILY M13 NEPRILYSIN-RELATED"/>
    <property type="match status" value="1"/>
</dbReference>
<evidence type="ECO:0000259" key="8">
    <source>
        <dbReference type="Pfam" id="PF01431"/>
    </source>
</evidence>
<evidence type="ECO:0000256" key="1">
    <source>
        <dbReference type="ARBA" id="ARBA00001947"/>
    </source>
</evidence>
<gene>
    <name evidence="10" type="ORF">LZ016_06260</name>
</gene>
<evidence type="ECO:0000256" key="5">
    <source>
        <dbReference type="ARBA" id="ARBA00022833"/>
    </source>
</evidence>
<dbReference type="EMBL" id="JAKZHW010000001">
    <property type="protein sequence ID" value="MCH8615702.1"/>
    <property type="molecule type" value="Genomic_DNA"/>
</dbReference>
<keyword evidence="7" id="KW-0732">Signal</keyword>
<accession>A0ABS9VL60</accession>
<dbReference type="PROSITE" id="PS51257">
    <property type="entry name" value="PROKAR_LIPOPROTEIN"/>
    <property type="match status" value="1"/>
</dbReference>
<comment type="caution">
    <text evidence="10">The sequence shown here is derived from an EMBL/GenBank/DDBJ whole genome shotgun (WGS) entry which is preliminary data.</text>
</comment>
<dbReference type="Gene3D" id="1.10.1380.10">
    <property type="entry name" value="Neutral endopeptidase , domain2"/>
    <property type="match status" value="1"/>
</dbReference>
<evidence type="ECO:0000313" key="11">
    <source>
        <dbReference type="Proteomes" id="UP001203058"/>
    </source>
</evidence>
<keyword evidence="5" id="KW-0862">Zinc</keyword>
<dbReference type="InterPro" id="IPR000718">
    <property type="entry name" value="Peptidase_M13"/>
</dbReference>
<protein>
    <submittedName>
        <fullName evidence="10">M13 family metallopeptidase</fullName>
    </submittedName>
</protein>
<comment type="cofactor">
    <cofactor evidence="1">
        <name>Zn(2+)</name>
        <dbReference type="ChEBI" id="CHEBI:29105"/>
    </cofactor>
</comment>
<sequence length="693" mass="75811">MNRSKLLIVASAFALSLSACQQAGTSSEQGAQAQGSELGIVPASMDTSVKPGDDFNAYANGNWIKNTPIPEDRSRIGGFTIADLQREKQTRELLDGILKSNPAAGSNEAKIANYYNAFLNTDAIDKAGLNPAKADLDAIARIADKKQLSAALGGALRADTDPLNATNFKTENLFGIFVTQGLNTPGETLPYLMQGGIGLPEREYYLSGDAKMADLRTKYRAYVQQILTLANYPDPQGSAQRIIDLETKIARAHATREQSEDFSQGAKVWTRAELEKNAPGLDWSALLSAAQLGSVQKFQAFHSTAIPQLAALVGSEPIQAWKDWLAFHTLNQEATVLPKPFRDASFAFNGTALQGTPKERARDQLAMNAVSADLKDAVGKAYVDKYFPASAKAEVQKMVDGIKSAFATRVKSIDWMAPSTKEEALKKVETIVVGVGYPDQWRDYSSVDIGNDAYANLKNARLFEYRHQIAKIGKPMDRKEWWMPPQLVNAVNLPVQNALNFPAAILVRPFFDPKADAAYNYGGIGATIGHEISHSFDNNGALFDSAGRLRNWWTPADFKRFQEAGDALAKQYDAYEALPGLHINGKLTLGENIADVAGLAAAYDAYKASLGGKEAPVIKGFTGDQRFFIAYAQSWATKQRDELLRQRIATDGHAPGNFRALTVRNLDAWYPAFNVQQGQKLYLAPDKRVRVWG</sequence>
<proteinExistence type="predicted"/>
<feature type="domain" description="Peptidase M13 N-terminal" evidence="9">
    <location>
        <begin position="51"/>
        <end position="438"/>
    </location>
</feature>
<feature type="domain" description="Peptidase M13 C-terminal" evidence="8">
    <location>
        <begin position="489"/>
        <end position="689"/>
    </location>
</feature>
<dbReference type="InterPro" id="IPR008753">
    <property type="entry name" value="Peptidase_M13_N"/>
</dbReference>
<organism evidence="10 11">
    <name type="scientific">Sphingomonas telluris</name>
    <dbReference type="NCBI Taxonomy" id="2907998"/>
    <lineage>
        <taxon>Bacteria</taxon>
        <taxon>Pseudomonadati</taxon>
        <taxon>Pseudomonadota</taxon>
        <taxon>Alphaproteobacteria</taxon>
        <taxon>Sphingomonadales</taxon>
        <taxon>Sphingomonadaceae</taxon>
        <taxon>Sphingomonas</taxon>
    </lineage>
</organism>
<evidence type="ECO:0000256" key="2">
    <source>
        <dbReference type="ARBA" id="ARBA00022670"/>
    </source>
</evidence>
<evidence type="ECO:0000256" key="6">
    <source>
        <dbReference type="ARBA" id="ARBA00023049"/>
    </source>
</evidence>
<feature type="chain" id="PRO_5045956076" evidence="7">
    <location>
        <begin position="24"/>
        <end position="693"/>
    </location>
</feature>
<keyword evidence="2" id="KW-0645">Protease</keyword>
<dbReference type="InterPro" id="IPR042089">
    <property type="entry name" value="Peptidase_M13_dom_2"/>
</dbReference>
<dbReference type="CDD" id="cd08662">
    <property type="entry name" value="M13"/>
    <property type="match status" value="1"/>
</dbReference>
<reference evidence="10 11" key="1">
    <citation type="submission" date="2022-03" db="EMBL/GenBank/DDBJ databases">
        <authorList>
            <person name="Jo J.-H."/>
            <person name="Im W.-T."/>
        </authorList>
    </citation>
    <scope>NUCLEOTIDE SEQUENCE [LARGE SCALE GENOMIC DNA]</scope>
    <source>
        <strain evidence="10 11">SM33</strain>
    </source>
</reference>
<evidence type="ECO:0000256" key="4">
    <source>
        <dbReference type="ARBA" id="ARBA00022801"/>
    </source>
</evidence>
<evidence type="ECO:0000256" key="3">
    <source>
        <dbReference type="ARBA" id="ARBA00022723"/>
    </source>
</evidence>
<dbReference type="Pfam" id="PF05649">
    <property type="entry name" value="Peptidase_M13_N"/>
    <property type="match status" value="1"/>
</dbReference>
<dbReference type="PROSITE" id="PS51885">
    <property type="entry name" value="NEPRILYSIN"/>
    <property type="match status" value="1"/>
</dbReference>
<dbReference type="Proteomes" id="UP001203058">
    <property type="component" value="Unassembled WGS sequence"/>
</dbReference>
<keyword evidence="11" id="KW-1185">Reference proteome</keyword>
<name>A0ABS9VL60_9SPHN</name>
<evidence type="ECO:0000256" key="7">
    <source>
        <dbReference type="SAM" id="SignalP"/>
    </source>
</evidence>
<keyword evidence="3" id="KW-0479">Metal-binding</keyword>